<evidence type="ECO:0000256" key="1">
    <source>
        <dbReference type="SAM" id="MobiDB-lite"/>
    </source>
</evidence>
<dbReference type="PANTHER" id="PTHR34883">
    <property type="entry name" value="SERINE-RICH PROTEIN, PUTATIVE-RELATED-RELATED"/>
    <property type="match status" value="1"/>
</dbReference>
<dbReference type="Proteomes" id="UP001497453">
    <property type="component" value="Chromosome 10"/>
</dbReference>
<dbReference type="EMBL" id="OZ037953">
    <property type="protein sequence ID" value="CAL1698042.1"/>
    <property type="molecule type" value="Genomic_DNA"/>
</dbReference>
<evidence type="ECO:0000313" key="4">
    <source>
        <dbReference type="Proteomes" id="UP001497453"/>
    </source>
</evidence>
<feature type="region of interest" description="Disordered" evidence="1">
    <location>
        <begin position="124"/>
        <end position="193"/>
    </location>
</feature>
<protein>
    <submittedName>
        <fullName evidence="3">Uncharacterized protein</fullName>
    </submittedName>
</protein>
<reference evidence="4" key="1">
    <citation type="submission" date="2024-04" db="EMBL/GenBank/DDBJ databases">
        <authorList>
            <person name="Shaw F."/>
            <person name="Minotto A."/>
        </authorList>
    </citation>
    <scope>NUCLEOTIDE SEQUENCE [LARGE SCALE GENOMIC DNA]</scope>
</reference>
<proteinExistence type="predicted"/>
<keyword evidence="2" id="KW-0732">Signal</keyword>
<dbReference type="InterPro" id="IPR052953">
    <property type="entry name" value="Ser-rich/MCO-related"/>
</dbReference>
<sequence>MLTLLYVPPSLLVLAARGALAQSSSGMTYVDVGPVENPFTFSPSSVQLLPDSLGVTFQFSFARNHSIKQSYFEEPCTWAGPGTYDGGDYTVVQSELVGFAIDPKIDVVPALYFFDDADDRCQRGMVFPINPPSDKDSEDFKSRAMASSSSSTTGSATSSASSTSFLTRSSSPSSPPSAKGNKTSDNGKDENDKDGVVSIIFRVTAGVLGAMGVIGALAV</sequence>
<gene>
    <name evidence="3" type="ORF">GFSPODELE1_LOCUS1967</name>
</gene>
<feature type="signal peptide" evidence="2">
    <location>
        <begin position="1"/>
        <end position="21"/>
    </location>
</feature>
<name>A0ABP1CQS5_9APHY</name>
<feature type="chain" id="PRO_5047204896" evidence="2">
    <location>
        <begin position="22"/>
        <end position="219"/>
    </location>
</feature>
<keyword evidence="4" id="KW-1185">Reference proteome</keyword>
<dbReference type="PANTHER" id="PTHR34883:SF16">
    <property type="entry name" value="RICH PROTEIN, PUTATIVE-RELATED"/>
    <property type="match status" value="1"/>
</dbReference>
<evidence type="ECO:0000313" key="3">
    <source>
        <dbReference type="EMBL" id="CAL1698042.1"/>
    </source>
</evidence>
<feature type="compositionally biased region" description="Low complexity" evidence="1">
    <location>
        <begin position="143"/>
        <end position="178"/>
    </location>
</feature>
<feature type="compositionally biased region" description="Basic and acidic residues" evidence="1">
    <location>
        <begin position="133"/>
        <end position="142"/>
    </location>
</feature>
<accession>A0ABP1CQS5</accession>
<evidence type="ECO:0000256" key="2">
    <source>
        <dbReference type="SAM" id="SignalP"/>
    </source>
</evidence>
<organism evidence="3 4">
    <name type="scientific">Somion occarium</name>
    <dbReference type="NCBI Taxonomy" id="3059160"/>
    <lineage>
        <taxon>Eukaryota</taxon>
        <taxon>Fungi</taxon>
        <taxon>Dikarya</taxon>
        <taxon>Basidiomycota</taxon>
        <taxon>Agaricomycotina</taxon>
        <taxon>Agaricomycetes</taxon>
        <taxon>Polyporales</taxon>
        <taxon>Cerrenaceae</taxon>
        <taxon>Somion</taxon>
    </lineage>
</organism>